<gene>
    <name evidence="2" type="ORF">E6K73_03450</name>
</gene>
<evidence type="ECO:0008006" key="4">
    <source>
        <dbReference type="Google" id="ProtNLM"/>
    </source>
</evidence>
<feature type="transmembrane region" description="Helical" evidence="1">
    <location>
        <begin position="6"/>
        <end position="25"/>
    </location>
</feature>
<proteinExistence type="predicted"/>
<keyword evidence="1" id="KW-0812">Transmembrane</keyword>
<organism evidence="2 3">
    <name type="scientific">Eiseniibacteriota bacterium</name>
    <dbReference type="NCBI Taxonomy" id="2212470"/>
    <lineage>
        <taxon>Bacteria</taxon>
        <taxon>Candidatus Eiseniibacteriota</taxon>
    </lineage>
</organism>
<comment type="caution">
    <text evidence="2">The sequence shown here is derived from an EMBL/GenBank/DDBJ whole genome shotgun (WGS) entry which is preliminary data.</text>
</comment>
<dbReference type="AlphaFoldDB" id="A0A538SLK0"/>
<evidence type="ECO:0000313" key="2">
    <source>
        <dbReference type="EMBL" id="TMQ52225.1"/>
    </source>
</evidence>
<name>A0A538SLK0_UNCEI</name>
<feature type="transmembrane region" description="Helical" evidence="1">
    <location>
        <begin position="134"/>
        <end position="154"/>
    </location>
</feature>
<keyword evidence="1" id="KW-1133">Transmembrane helix</keyword>
<feature type="transmembrane region" description="Helical" evidence="1">
    <location>
        <begin position="54"/>
        <end position="77"/>
    </location>
</feature>
<evidence type="ECO:0000313" key="3">
    <source>
        <dbReference type="Proteomes" id="UP000320184"/>
    </source>
</evidence>
<feature type="transmembrane region" description="Helical" evidence="1">
    <location>
        <begin position="83"/>
        <end position="103"/>
    </location>
</feature>
<protein>
    <recommendedName>
        <fullName evidence="4">DUF2269 family protein</fullName>
    </recommendedName>
</protein>
<sequence>MVLVGLWKLLHLFFAFSFVGSLVVAEWNGRAARATHDWNQRAILFQIVHLSSRLAGMGGLFMLGVFGNLTSIGLGYTMRHDAWLRWVNAVWLAALACMGFLSVPSARRLADASRLAAQGDEPEGYDRWLRRWRFANVVQSALYLTALVLMVFHWRS</sequence>
<keyword evidence="1" id="KW-0472">Membrane</keyword>
<accession>A0A538SLK0</accession>
<dbReference type="EMBL" id="VBOT01000039">
    <property type="protein sequence ID" value="TMQ52225.1"/>
    <property type="molecule type" value="Genomic_DNA"/>
</dbReference>
<dbReference type="Proteomes" id="UP000320184">
    <property type="component" value="Unassembled WGS sequence"/>
</dbReference>
<reference evidence="2 3" key="1">
    <citation type="journal article" date="2019" name="Nat. Microbiol.">
        <title>Mediterranean grassland soil C-N compound turnover is dependent on rainfall and depth, and is mediated by genomically divergent microorganisms.</title>
        <authorList>
            <person name="Diamond S."/>
            <person name="Andeer P.F."/>
            <person name="Li Z."/>
            <person name="Crits-Christoph A."/>
            <person name="Burstein D."/>
            <person name="Anantharaman K."/>
            <person name="Lane K.R."/>
            <person name="Thomas B.C."/>
            <person name="Pan C."/>
            <person name="Northen T.R."/>
            <person name="Banfield J.F."/>
        </authorList>
    </citation>
    <scope>NUCLEOTIDE SEQUENCE [LARGE SCALE GENOMIC DNA]</scope>
    <source>
        <strain evidence="2">WS_3</strain>
    </source>
</reference>
<evidence type="ECO:0000256" key="1">
    <source>
        <dbReference type="SAM" id="Phobius"/>
    </source>
</evidence>